<dbReference type="Pfam" id="PF00271">
    <property type="entry name" value="Helicase_C"/>
    <property type="match status" value="1"/>
</dbReference>
<dbReference type="GO" id="GO:0005524">
    <property type="term" value="F:ATP binding"/>
    <property type="evidence" value="ECO:0007669"/>
    <property type="project" value="UniProtKB-KW"/>
</dbReference>
<dbReference type="FunFam" id="3.40.50.300:FF:000296">
    <property type="entry name" value="ATP-dependent DNA helicase RecQ"/>
    <property type="match status" value="1"/>
</dbReference>
<dbReference type="PANTHER" id="PTHR13710:SF105">
    <property type="entry name" value="ATP-DEPENDENT DNA HELICASE Q1"/>
    <property type="match status" value="1"/>
</dbReference>
<dbReference type="SMART" id="SM00490">
    <property type="entry name" value="HELICc"/>
    <property type="match status" value="1"/>
</dbReference>
<dbReference type="Pfam" id="PF00270">
    <property type="entry name" value="DEAD"/>
    <property type="match status" value="1"/>
</dbReference>
<evidence type="ECO:0000259" key="18">
    <source>
        <dbReference type="PROSITE" id="PS51192"/>
    </source>
</evidence>
<dbReference type="GO" id="GO:0046872">
    <property type="term" value="F:metal ion binding"/>
    <property type="evidence" value="ECO:0007669"/>
    <property type="project" value="UniProtKB-KW"/>
</dbReference>
<comment type="cofactor">
    <cofactor evidence="1">
        <name>Mg(2+)</name>
        <dbReference type="ChEBI" id="CHEBI:18420"/>
    </cofactor>
</comment>
<dbReference type="InterPro" id="IPR036388">
    <property type="entry name" value="WH-like_DNA-bd_sf"/>
</dbReference>
<evidence type="ECO:0000256" key="13">
    <source>
        <dbReference type="ARBA" id="ARBA00023204"/>
    </source>
</evidence>
<dbReference type="Pfam" id="PF00570">
    <property type="entry name" value="HRDC"/>
    <property type="match status" value="1"/>
</dbReference>
<dbReference type="InterPro" id="IPR014001">
    <property type="entry name" value="Helicase_ATP-bd"/>
</dbReference>
<dbReference type="InterPro" id="IPR001650">
    <property type="entry name" value="Helicase_C-like"/>
</dbReference>
<evidence type="ECO:0000256" key="16">
    <source>
        <dbReference type="NCBIfam" id="TIGR01389"/>
    </source>
</evidence>
<dbReference type="Gene3D" id="3.40.50.300">
    <property type="entry name" value="P-loop containing nucleotide triphosphate hydrolases"/>
    <property type="match status" value="2"/>
</dbReference>
<keyword evidence="11" id="KW-0238">DNA-binding</keyword>
<dbReference type="NCBIfam" id="TIGR00614">
    <property type="entry name" value="recQ_fam"/>
    <property type="match status" value="1"/>
</dbReference>
<dbReference type="PROSITE" id="PS51194">
    <property type="entry name" value="HELICASE_CTER"/>
    <property type="match status" value="1"/>
</dbReference>
<dbReference type="Gene3D" id="1.10.10.10">
    <property type="entry name" value="Winged helix-like DNA-binding domain superfamily/Winged helix DNA-binding domain"/>
    <property type="match status" value="1"/>
</dbReference>
<dbReference type="NCBIfam" id="TIGR01389">
    <property type="entry name" value="recQ"/>
    <property type="match status" value="1"/>
</dbReference>
<evidence type="ECO:0000256" key="11">
    <source>
        <dbReference type="ARBA" id="ARBA00023125"/>
    </source>
</evidence>
<keyword evidence="4" id="KW-0479">Metal-binding</keyword>
<dbReference type="InterPro" id="IPR036390">
    <property type="entry name" value="WH_DNA-bd_sf"/>
</dbReference>
<feature type="domain" description="Helicase C-terminal" evidence="19">
    <location>
        <begin position="211"/>
        <end position="362"/>
    </location>
</feature>
<dbReference type="Proteomes" id="UP000240400">
    <property type="component" value="Unassembled WGS sequence"/>
</dbReference>
<dbReference type="GO" id="GO:0006310">
    <property type="term" value="P:DNA recombination"/>
    <property type="evidence" value="ECO:0007669"/>
    <property type="project" value="UniProtKB-UniRule"/>
</dbReference>
<dbReference type="EC" id="5.6.2.4" evidence="16"/>
<dbReference type="GO" id="GO:0043590">
    <property type="term" value="C:bacterial nucleoid"/>
    <property type="evidence" value="ECO:0007669"/>
    <property type="project" value="TreeGrafter"/>
</dbReference>
<comment type="caution">
    <text evidence="21">The sequence shown here is derived from an EMBL/GenBank/DDBJ whole genome shotgun (WGS) entry which is preliminary data.</text>
</comment>
<keyword evidence="23" id="KW-1185">Reference proteome</keyword>
<organism evidence="21 22">
    <name type="scientific">Staphylococcus nepalensis</name>
    <dbReference type="NCBI Taxonomy" id="214473"/>
    <lineage>
        <taxon>Bacteria</taxon>
        <taxon>Bacillati</taxon>
        <taxon>Bacillota</taxon>
        <taxon>Bacilli</taxon>
        <taxon>Bacillales</taxon>
        <taxon>Staphylococcaceae</taxon>
        <taxon>Staphylococcus</taxon>
    </lineage>
</organism>
<dbReference type="GO" id="GO:0006260">
    <property type="term" value="P:DNA replication"/>
    <property type="evidence" value="ECO:0007669"/>
    <property type="project" value="InterPro"/>
</dbReference>
<evidence type="ECO:0000256" key="10">
    <source>
        <dbReference type="ARBA" id="ARBA00022840"/>
    </source>
</evidence>
<dbReference type="Gene3D" id="1.10.150.80">
    <property type="entry name" value="HRDC domain"/>
    <property type="match status" value="1"/>
</dbReference>
<dbReference type="EMBL" id="PZHR01000012">
    <property type="protein sequence ID" value="PTK59955.1"/>
    <property type="molecule type" value="Genomic_DNA"/>
</dbReference>
<evidence type="ECO:0000256" key="15">
    <source>
        <dbReference type="ARBA" id="ARBA00034617"/>
    </source>
</evidence>
<evidence type="ECO:0000256" key="7">
    <source>
        <dbReference type="ARBA" id="ARBA00022801"/>
    </source>
</evidence>
<comment type="cofactor">
    <cofactor evidence="2">
        <name>Zn(2+)</name>
        <dbReference type="ChEBI" id="CHEBI:29105"/>
    </cofactor>
</comment>
<dbReference type="GO" id="GO:0009378">
    <property type="term" value="F:four-way junction helicase activity"/>
    <property type="evidence" value="ECO:0007669"/>
    <property type="project" value="TreeGrafter"/>
</dbReference>
<proteinExistence type="inferred from homology"/>
<dbReference type="SMART" id="SM00487">
    <property type="entry name" value="DEXDc"/>
    <property type="match status" value="1"/>
</dbReference>
<reference evidence="21" key="2">
    <citation type="submission" date="2018-03" db="EMBL/GenBank/DDBJ databases">
        <authorList>
            <person name="Keele B.F."/>
        </authorList>
    </citation>
    <scope>NUCLEOTIDE SEQUENCE</scope>
    <source>
        <strain evidence="21">SNUC 4337</strain>
    </source>
</reference>
<dbReference type="PROSITE" id="PS51192">
    <property type="entry name" value="HELICASE_ATP_BIND_1"/>
    <property type="match status" value="1"/>
</dbReference>
<dbReference type="InterPro" id="IPR004589">
    <property type="entry name" value="DNA_helicase_ATP-dep_RecQ"/>
</dbReference>
<protein>
    <recommendedName>
        <fullName evidence="16">DNA helicase RecQ</fullName>
        <ecNumber evidence="16">5.6.2.4</ecNumber>
    </recommendedName>
</protein>
<dbReference type="GO" id="GO:0009432">
    <property type="term" value="P:SOS response"/>
    <property type="evidence" value="ECO:0007669"/>
    <property type="project" value="UniProtKB-UniRule"/>
</dbReference>
<dbReference type="Pfam" id="PF09382">
    <property type="entry name" value="RQC"/>
    <property type="match status" value="1"/>
</dbReference>
<comment type="catalytic activity">
    <reaction evidence="15">
        <text>Couples ATP hydrolysis with the unwinding of duplex DNA by translocating in the 3'-5' direction.</text>
        <dbReference type="EC" id="5.6.2.4"/>
    </reaction>
</comment>
<dbReference type="SMART" id="SM00341">
    <property type="entry name" value="HRDC"/>
    <property type="match status" value="1"/>
</dbReference>
<dbReference type="EMBL" id="JAFNLT010000003">
    <property type="protein sequence ID" value="MBO1226542.1"/>
    <property type="molecule type" value="Genomic_DNA"/>
</dbReference>
<dbReference type="PROSITE" id="PS50967">
    <property type="entry name" value="HRDC"/>
    <property type="match status" value="1"/>
</dbReference>
<name>A0A2T4SCC7_9STAP</name>
<evidence type="ECO:0000256" key="3">
    <source>
        <dbReference type="ARBA" id="ARBA00005446"/>
    </source>
</evidence>
<evidence type="ECO:0000256" key="12">
    <source>
        <dbReference type="ARBA" id="ARBA00023172"/>
    </source>
</evidence>
<dbReference type="InterPro" id="IPR006293">
    <property type="entry name" value="DNA_helicase_ATP-dep_RecQ_bac"/>
</dbReference>
<dbReference type="Proteomes" id="UP000664081">
    <property type="component" value="Unassembled WGS sequence"/>
</dbReference>
<dbReference type="PANTHER" id="PTHR13710">
    <property type="entry name" value="DNA HELICASE RECQ FAMILY MEMBER"/>
    <property type="match status" value="1"/>
</dbReference>
<dbReference type="InterPro" id="IPR044876">
    <property type="entry name" value="HRDC_dom_sf"/>
</dbReference>
<evidence type="ECO:0000256" key="8">
    <source>
        <dbReference type="ARBA" id="ARBA00022806"/>
    </source>
</evidence>
<dbReference type="OrthoDB" id="9763310at2"/>
<dbReference type="SUPFAM" id="SSF52540">
    <property type="entry name" value="P-loop containing nucleoside triphosphate hydrolases"/>
    <property type="match status" value="1"/>
</dbReference>
<dbReference type="GO" id="GO:0030894">
    <property type="term" value="C:replisome"/>
    <property type="evidence" value="ECO:0007669"/>
    <property type="project" value="TreeGrafter"/>
</dbReference>
<dbReference type="GO" id="GO:0043138">
    <property type="term" value="F:3'-5' DNA helicase activity"/>
    <property type="evidence" value="ECO:0007669"/>
    <property type="project" value="UniProtKB-EC"/>
</dbReference>
<evidence type="ECO:0000313" key="21">
    <source>
        <dbReference type="EMBL" id="PTK59955.1"/>
    </source>
</evidence>
<keyword evidence="7 20" id="KW-0378">Hydrolase</keyword>
<keyword evidence="6" id="KW-0227">DNA damage</keyword>
<evidence type="ECO:0000256" key="6">
    <source>
        <dbReference type="ARBA" id="ARBA00022763"/>
    </source>
</evidence>
<dbReference type="SMART" id="SM00956">
    <property type="entry name" value="RQC"/>
    <property type="match status" value="1"/>
</dbReference>
<dbReference type="GO" id="GO:0006281">
    <property type="term" value="P:DNA repair"/>
    <property type="evidence" value="ECO:0007669"/>
    <property type="project" value="UniProtKB-KW"/>
</dbReference>
<evidence type="ECO:0000313" key="23">
    <source>
        <dbReference type="Proteomes" id="UP000664081"/>
    </source>
</evidence>
<keyword evidence="14" id="KW-0413">Isomerase</keyword>
<keyword evidence="8 21" id="KW-0347">Helicase</keyword>
<dbReference type="AlphaFoldDB" id="A0A2T4SCC7"/>
<dbReference type="FunFam" id="3.40.50.300:FF:002198">
    <property type="entry name" value="ATP-dependent DNA helicase RecQ"/>
    <property type="match status" value="1"/>
</dbReference>
<dbReference type="GO" id="GO:0016787">
    <property type="term" value="F:hydrolase activity"/>
    <property type="evidence" value="ECO:0007669"/>
    <property type="project" value="UniProtKB-KW"/>
</dbReference>
<evidence type="ECO:0000259" key="19">
    <source>
        <dbReference type="PROSITE" id="PS51194"/>
    </source>
</evidence>
<dbReference type="InterPro" id="IPR018982">
    <property type="entry name" value="RQC_domain"/>
</dbReference>
<dbReference type="SUPFAM" id="SSF46785">
    <property type="entry name" value="Winged helix' DNA-binding domain"/>
    <property type="match status" value="1"/>
</dbReference>
<keyword evidence="13" id="KW-0234">DNA repair</keyword>
<reference evidence="20 23" key="3">
    <citation type="submission" date="2021-03" db="EMBL/GenBank/DDBJ databases">
        <title>Staphylococci and Mammaliicocci in bats.</title>
        <authorList>
            <person name="Fountain K."/>
        </authorList>
    </citation>
    <scope>NUCLEOTIDE SEQUENCE [LARGE SCALE GENOMIC DNA]</scope>
    <source>
        <strain evidence="20 23">18_1_E_SW</strain>
    </source>
</reference>
<reference evidence="21 22" key="1">
    <citation type="journal article" date="2016" name="Front. Microbiol.">
        <title>Comprehensive Phylogenetic Analysis of Bovine Non-aureus Staphylococci Species Based on Whole-Genome Sequencing.</title>
        <authorList>
            <person name="Naushad S."/>
            <person name="Barkema H.W."/>
            <person name="Luby C."/>
            <person name="Condas L.A."/>
            <person name="Nobrega D.B."/>
            <person name="Carson D.A."/>
            <person name="De Buck J."/>
        </authorList>
    </citation>
    <scope>NUCLEOTIDE SEQUENCE [LARGE SCALE GENOMIC DNA]</scope>
    <source>
        <strain evidence="21 22">SNUC 4337</strain>
    </source>
</reference>
<comment type="similarity">
    <text evidence="3">Belongs to the helicase family. RecQ subfamily.</text>
</comment>
<evidence type="ECO:0000256" key="9">
    <source>
        <dbReference type="ARBA" id="ARBA00022833"/>
    </source>
</evidence>
<dbReference type="GO" id="GO:0005737">
    <property type="term" value="C:cytoplasm"/>
    <property type="evidence" value="ECO:0007669"/>
    <property type="project" value="TreeGrafter"/>
</dbReference>
<evidence type="ECO:0000256" key="4">
    <source>
        <dbReference type="ARBA" id="ARBA00022723"/>
    </source>
</evidence>
<keyword evidence="5" id="KW-0547">Nucleotide-binding</keyword>
<dbReference type="InterPro" id="IPR010997">
    <property type="entry name" value="HRDC-like_sf"/>
</dbReference>
<dbReference type="Pfam" id="PF16124">
    <property type="entry name" value="RecQ_Zn_bind"/>
    <property type="match status" value="1"/>
</dbReference>
<dbReference type="InterPro" id="IPR002121">
    <property type="entry name" value="HRDC_dom"/>
</dbReference>
<dbReference type="CDD" id="cd17920">
    <property type="entry name" value="DEXHc_RecQ"/>
    <property type="match status" value="1"/>
</dbReference>
<gene>
    <name evidence="21" type="primary">recQ</name>
    <name evidence="21" type="ORF">BUZ61_03950</name>
    <name evidence="20" type="ORF">J3T88_04290</name>
</gene>
<evidence type="ECO:0000256" key="14">
    <source>
        <dbReference type="ARBA" id="ARBA00023235"/>
    </source>
</evidence>
<evidence type="ECO:0000259" key="17">
    <source>
        <dbReference type="PROSITE" id="PS50967"/>
    </source>
</evidence>
<accession>A0A2T4SCC7</accession>
<dbReference type="InterPro" id="IPR027417">
    <property type="entry name" value="P-loop_NTPase"/>
</dbReference>
<dbReference type="GO" id="GO:0003677">
    <property type="term" value="F:DNA binding"/>
    <property type="evidence" value="ECO:0007669"/>
    <property type="project" value="UniProtKB-KW"/>
</dbReference>
<feature type="domain" description="HRDC" evidence="17">
    <location>
        <begin position="515"/>
        <end position="592"/>
    </location>
</feature>
<dbReference type="SUPFAM" id="SSF47819">
    <property type="entry name" value="HRDC-like"/>
    <property type="match status" value="1"/>
</dbReference>
<keyword evidence="10" id="KW-0067">ATP-binding</keyword>
<keyword evidence="12" id="KW-0233">DNA recombination</keyword>
<dbReference type="InterPro" id="IPR032284">
    <property type="entry name" value="RecQ_Zn-bd"/>
</dbReference>
<sequence length="592" mass="68058">MEATLSHYFGYDTFRPGQKEIITKVMDHHNVLGVLPTGGGKSICYQVPGLMLGGTTIVISPLISLMKDQVDQLKAMGINAAYLNSSLTQKQQKQIEAQLKNGEIQFLYVAPERFDNAYFMRLLQQLEIHLVAFDEAHCISKWGHDFRPSYQEVIHKVFTLPQDFTIVALTATATIEVQKDIMDRLNIDKQDEIKTSTKRRNLVFQVNPTYQRQKFVLEYVADHSKEAGIIYCSTRKQVEELHEALENHKVNSTIYHAGLSNKEREAAQNDFVYDRVRVVVATNAFGMGIDKSNVRFVIHYNMPGDLESYYQEAGRAGRDGLKSDCILLFSDRDIGLHQYFISSSKADDDYKEKMGEKLSKMLLYTKTKKCLEATLVHYFEPNEKLEECGQCSNCVRENKTYDMTNEAKMIVSCIARMKQQESYSVIIQVLRGEDSDYIRYCDYNQLSTHGIMKNYTTSELSHLIDELRFKGFLNEHDEILICDVSVKELLNNEVAIYTTPFKRKSKEKVNINTVEGVDRALFDELIDVRKQLSEKLDIPPVSIFSDFTLEEFAKRKPESKQEMILIDGVGSYKLKHYCPIFLDTIQSYKAQI</sequence>
<evidence type="ECO:0000256" key="5">
    <source>
        <dbReference type="ARBA" id="ARBA00022741"/>
    </source>
</evidence>
<evidence type="ECO:0000256" key="2">
    <source>
        <dbReference type="ARBA" id="ARBA00001947"/>
    </source>
</evidence>
<dbReference type="InterPro" id="IPR011545">
    <property type="entry name" value="DEAD/DEAH_box_helicase_dom"/>
</dbReference>
<feature type="domain" description="Helicase ATP-binding" evidence="18">
    <location>
        <begin position="22"/>
        <end position="191"/>
    </location>
</feature>
<evidence type="ECO:0000313" key="22">
    <source>
        <dbReference type="Proteomes" id="UP000240400"/>
    </source>
</evidence>
<dbReference type="RefSeq" id="WP_107644062.1">
    <property type="nucleotide sequence ID" value="NZ_CP149856.1"/>
</dbReference>
<evidence type="ECO:0000256" key="1">
    <source>
        <dbReference type="ARBA" id="ARBA00001946"/>
    </source>
</evidence>
<keyword evidence="9" id="KW-0862">Zinc</keyword>
<evidence type="ECO:0000313" key="20">
    <source>
        <dbReference type="EMBL" id="MBO1226542.1"/>
    </source>
</evidence>